<name>A0ABW1WB29_9GAMM</name>
<accession>A0ABW1WB29</accession>
<evidence type="ECO:0000256" key="4">
    <source>
        <dbReference type="ARBA" id="ARBA00023136"/>
    </source>
</evidence>
<gene>
    <name evidence="7" type="ORF">ACFP58_11985</name>
</gene>
<dbReference type="InterPro" id="IPR007829">
    <property type="entry name" value="TM2"/>
</dbReference>
<dbReference type="PANTHER" id="PTHR21016">
    <property type="entry name" value="BETA-AMYLOID BINDING PROTEIN-RELATED"/>
    <property type="match status" value="1"/>
</dbReference>
<reference evidence="8" key="1">
    <citation type="journal article" date="2019" name="Int. J. Syst. Evol. Microbiol.">
        <title>The Global Catalogue of Microorganisms (GCM) 10K type strain sequencing project: providing services to taxonomists for standard genome sequencing and annotation.</title>
        <authorList>
            <consortium name="The Broad Institute Genomics Platform"/>
            <consortium name="The Broad Institute Genome Sequencing Center for Infectious Disease"/>
            <person name="Wu L."/>
            <person name="Ma J."/>
        </authorList>
    </citation>
    <scope>NUCLEOTIDE SEQUENCE [LARGE SCALE GENOMIC DNA]</scope>
    <source>
        <strain evidence="8">CCM 2050</strain>
    </source>
</reference>
<sequence length="118" mass="13173">MNNVATQRFKNENEKFCTDCAANINMKAEICPKCGVRQIAMSNGFVSAQNGKSRVIAALLAFFLGAFGVHKFYLGQVGMGIIYLLFCWTFIPAIIAFIEFIILLLMSDIEFNRKYGGL</sequence>
<dbReference type="Proteomes" id="UP001596264">
    <property type="component" value="Unassembled WGS sequence"/>
</dbReference>
<comment type="caution">
    <text evidence="7">The sequence shown here is derived from an EMBL/GenBank/DDBJ whole genome shotgun (WGS) entry which is preliminary data.</text>
</comment>
<evidence type="ECO:0000256" key="1">
    <source>
        <dbReference type="ARBA" id="ARBA00004141"/>
    </source>
</evidence>
<dbReference type="PANTHER" id="PTHR21016:SF25">
    <property type="entry name" value="TM2 DOMAIN-CONTAINING PROTEIN DDB_G0277895-RELATED"/>
    <property type="match status" value="1"/>
</dbReference>
<evidence type="ECO:0000313" key="8">
    <source>
        <dbReference type="Proteomes" id="UP001596264"/>
    </source>
</evidence>
<proteinExistence type="predicted"/>
<evidence type="ECO:0000256" key="2">
    <source>
        <dbReference type="ARBA" id="ARBA00022692"/>
    </source>
</evidence>
<organism evidence="7 8">
    <name type="scientific">Psychrobacter glacincola</name>
    <dbReference type="NCBI Taxonomy" id="56810"/>
    <lineage>
        <taxon>Bacteria</taxon>
        <taxon>Pseudomonadati</taxon>
        <taxon>Pseudomonadota</taxon>
        <taxon>Gammaproteobacteria</taxon>
        <taxon>Moraxellales</taxon>
        <taxon>Moraxellaceae</taxon>
        <taxon>Psychrobacter</taxon>
    </lineage>
</organism>
<feature type="transmembrane region" description="Helical" evidence="5">
    <location>
        <begin position="80"/>
        <end position="105"/>
    </location>
</feature>
<keyword evidence="3 5" id="KW-1133">Transmembrane helix</keyword>
<protein>
    <submittedName>
        <fullName evidence="7">NINE protein</fullName>
    </submittedName>
</protein>
<evidence type="ECO:0000259" key="6">
    <source>
        <dbReference type="Pfam" id="PF05154"/>
    </source>
</evidence>
<keyword evidence="2 5" id="KW-0812">Transmembrane</keyword>
<comment type="subcellular location">
    <subcellularLocation>
        <location evidence="1">Membrane</location>
        <topology evidence="1">Multi-pass membrane protein</topology>
    </subcellularLocation>
</comment>
<feature type="domain" description="TM2" evidence="6">
    <location>
        <begin position="50"/>
        <end position="101"/>
    </location>
</feature>
<evidence type="ECO:0000256" key="3">
    <source>
        <dbReference type="ARBA" id="ARBA00022989"/>
    </source>
</evidence>
<keyword evidence="4 5" id="KW-0472">Membrane</keyword>
<feature type="transmembrane region" description="Helical" evidence="5">
    <location>
        <begin position="55"/>
        <end position="74"/>
    </location>
</feature>
<evidence type="ECO:0000256" key="5">
    <source>
        <dbReference type="SAM" id="Phobius"/>
    </source>
</evidence>
<dbReference type="Pfam" id="PF05154">
    <property type="entry name" value="TM2"/>
    <property type="match status" value="1"/>
</dbReference>
<dbReference type="InterPro" id="IPR050932">
    <property type="entry name" value="TM2D1-3-like"/>
</dbReference>
<keyword evidence="8" id="KW-1185">Reference proteome</keyword>
<evidence type="ECO:0000313" key="7">
    <source>
        <dbReference type="EMBL" id="MFC6382167.1"/>
    </source>
</evidence>
<dbReference type="EMBL" id="JBHSTZ010000036">
    <property type="protein sequence ID" value="MFC6382167.1"/>
    <property type="molecule type" value="Genomic_DNA"/>
</dbReference>
<dbReference type="RefSeq" id="WP_201563221.1">
    <property type="nucleotide sequence ID" value="NZ_CAJGZK010000012.1"/>
</dbReference>